<dbReference type="PANTHER" id="PTHR19423">
    <property type="entry name" value="SH3 DOMAIN-BINDING PROTEIN 5"/>
    <property type="match status" value="1"/>
</dbReference>
<name>A0A8S3FK24_9BILA</name>
<evidence type="ECO:0000256" key="1">
    <source>
        <dbReference type="ARBA" id="ARBA00007796"/>
    </source>
</evidence>
<reference evidence="5" key="1">
    <citation type="submission" date="2021-02" db="EMBL/GenBank/DDBJ databases">
        <authorList>
            <person name="Nowell W R."/>
        </authorList>
    </citation>
    <scope>NUCLEOTIDE SEQUENCE</scope>
</reference>
<evidence type="ECO:0000256" key="3">
    <source>
        <dbReference type="SAM" id="Coils"/>
    </source>
</evidence>
<protein>
    <submittedName>
        <fullName evidence="5">Uncharacterized protein</fullName>
    </submittedName>
</protein>
<sequence length="154" mass="18025">SERTHEEKSKLYQEYEQKRVALQRSLKRLITKSKPYFDAKEYAEYELQNQKLRIEAVQKAISQAKRMYRTALNNLERISEEIHLKRNNPLVIKLPPREPGVGSDKPDEFIEMPDLELTEFPKIDISDESTDDEDESRKSHDETLSNSISSVSID</sequence>
<dbReference type="Proteomes" id="UP000681967">
    <property type="component" value="Unassembled WGS sequence"/>
</dbReference>
<accession>A0A8S3FK24</accession>
<feature type="coiled-coil region" evidence="3">
    <location>
        <begin position="5"/>
        <end position="81"/>
    </location>
</feature>
<proteinExistence type="inferred from homology"/>
<dbReference type="GO" id="GO:0005737">
    <property type="term" value="C:cytoplasm"/>
    <property type="evidence" value="ECO:0007669"/>
    <property type="project" value="TreeGrafter"/>
</dbReference>
<dbReference type="InterPro" id="IPR007940">
    <property type="entry name" value="SH3BP5"/>
</dbReference>
<dbReference type="GO" id="GO:0035556">
    <property type="term" value="P:intracellular signal transduction"/>
    <property type="evidence" value="ECO:0007669"/>
    <property type="project" value="InterPro"/>
</dbReference>
<dbReference type="EMBL" id="CAJOBH010246556">
    <property type="protein sequence ID" value="CAF5126625.1"/>
    <property type="molecule type" value="Genomic_DNA"/>
</dbReference>
<dbReference type="Pfam" id="PF05276">
    <property type="entry name" value="SH3BP5"/>
    <property type="match status" value="1"/>
</dbReference>
<keyword evidence="2 3" id="KW-0175">Coiled coil</keyword>
<feature type="non-terminal residue" evidence="5">
    <location>
        <position position="154"/>
    </location>
</feature>
<comment type="similarity">
    <text evidence="1">Belongs to the SH3BP5 family.</text>
</comment>
<evidence type="ECO:0000313" key="6">
    <source>
        <dbReference type="Proteomes" id="UP000681967"/>
    </source>
</evidence>
<organism evidence="5 6">
    <name type="scientific">Rotaria magnacalcarata</name>
    <dbReference type="NCBI Taxonomy" id="392030"/>
    <lineage>
        <taxon>Eukaryota</taxon>
        <taxon>Metazoa</taxon>
        <taxon>Spiralia</taxon>
        <taxon>Gnathifera</taxon>
        <taxon>Rotifera</taxon>
        <taxon>Eurotatoria</taxon>
        <taxon>Bdelloidea</taxon>
        <taxon>Philodinida</taxon>
        <taxon>Philodinidae</taxon>
        <taxon>Rotaria</taxon>
    </lineage>
</organism>
<evidence type="ECO:0000256" key="2">
    <source>
        <dbReference type="ARBA" id="ARBA00023054"/>
    </source>
</evidence>
<dbReference type="GO" id="GO:0004860">
    <property type="term" value="F:protein kinase inhibitor activity"/>
    <property type="evidence" value="ECO:0007669"/>
    <property type="project" value="TreeGrafter"/>
</dbReference>
<feature type="compositionally biased region" description="Polar residues" evidence="4">
    <location>
        <begin position="144"/>
        <end position="154"/>
    </location>
</feature>
<gene>
    <name evidence="5" type="ORF">BYL167_LOCUS67875</name>
</gene>
<dbReference type="PANTHER" id="PTHR19423:SF1">
    <property type="entry name" value="SH3 DOMAIN-BINDING PROTEIN 5"/>
    <property type="match status" value="1"/>
</dbReference>
<dbReference type="AlphaFoldDB" id="A0A8S3FK24"/>
<comment type="caution">
    <text evidence="5">The sequence shown here is derived from an EMBL/GenBank/DDBJ whole genome shotgun (WGS) entry which is preliminary data.</text>
</comment>
<evidence type="ECO:0000313" key="5">
    <source>
        <dbReference type="EMBL" id="CAF5126625.1"/>
    </source>
</evidence>
<feature type="non-terminal residue" evidence="5">
    <location>
        <position position="1"/>
    </location>
</feature>
<evidence type="ECO:0000256" key="4">
    <source>
        <dbReference type="SAM" id="MobiDB-lite"/>
    </source>
</evidence>
<feature type="region of interest" description="Disordered" evidence="4">
    <location>
        <begin position="94"/>
        <end position="154"/>
    </location>
</feature>